<dbReference type="Pfam" id="PF16233">
    <property type="entry name" value="DUF4893"/>
    <property type="match status" value="1"/>
</dbReference>
<name>A0A3B9IMW7_9PROT</name>
<gene>
    <name evidence="2" type="ORF">DCK97_16785</name>
</gene>
<proteinExistence type="predicted"/>
<sequence>MPLNARKAAPAALAALLAIMATGTILPAHADGPFPTSLATEDQQRLEAFETARAEAIAEARAGGSPEDVSVLDEVLSGRPSKMEPAEMAGIWRCRTIKLGGLLPLTIYRDFKCRITDDGAGLRLEKLTGSQRTGGTFYDLADETRLGYAGAGWVAGEAPMRYGTDPERNQVGYLVVLGPERMRLELPLPQFESKFDILELRR</sequence>
<protein>
    <submittedName>
        <fullName evidence="2">DUF4893 domain-containing protein</fullName>
    </submittedName>
</protein>
<dbReference type="AlphaFoldDB" id="A0A3B9IMW7"/>
<comment type="caution">
    <text evidence="2">The sequence shown here is derived from an EMBL/GenBank/DDBJ whole genome shotgun (WGS) entry which is preliminary data.</text>
</comment>
<reference evidence="2 3" key="1">
    <citation type="journal article" date="2018" name="Nat. Biotechnol.">
        <title>A standardized bacterial taxonomy based on genome phylogeny substantially revises the tree of life.</title>
        <authorList>
            <person name="Parks D.H."/>
            <person name="Chuvochina M."/>
            <person name="Waite D.W."/>
            <person name="Rinke C."/>
            <person name="Skarshewski A."/>
            <person name="Chaumeil P.A."/>
            <person name="Hugenholtz P."/>
        </authorList>
    </citation>
    <scope>NUCLEOTIDE SEQUENCE [LARGE SCALE GENOMIC DNA]</scope>
    <source>
        <strain evidence="2">UBA8739</strain>
    </source>
</reference>
<feature type="chain" id="PRO_5017589037" evidence="1">
    <location>
        <begin position="31"/>
        <end position="202"/>
    </location>
</feature>
<organism evidence="2 3">
    <name type="scientific">Tistrella mobilis</name>
    <dbReference type="NCBI Taxonomy" id="171437"/>
    <lineage>
        <taxon>Bacteria</taxon>
        <taxon>Pseudomonadati</taxon>
        <taxon>Pseudomonadota</taxon>
        <taxon>Alphaproteobacteria</taxon>
        <taxon>Geminicoccales</taxon>
        <taxon>Geminicoccaceae</taxon>
        <taxon>Tistrella</taxon>
    </lineage>
</organism>
<accession>A0A3B9IMW7</accession>
<dbReference type="InterPro" id="IPR032609">
    <property type="entry name" value="DUF4893"/>
</dbReference>
<dbReference type="EMBL" id="DMAI01000275">
    <property type="protein sequence ID" value="HAE49076.1"/>
    <property type="molecule type" value="Genomic_DNA"/>
</dbReference>
<evidence type="ECO:0000313" key="2">
    <source>
        <dbReference type="EMBL" id="HAE49076.1"/>
    </source>
</evidence>
<feature type="signal peptide" evidence="1">
    <location>
        <begin position="1"/>
        <end position="30"/>
    </location>
</feature>
<dbReference type="Proteomes" id="UP000257706">
    <property type="component" value="Unassembled WGS sequence"/>
</dbReference>
<keyword evidence="1" id="KW-0732">Signal</keyword>
<evidence type="ECO:0000313" key="3">
    <source>
        <dbReference type="Proteomes" id="UP000257706"/>
    </source>
</evidence>
<evidence type="ECO:0000256" key="1">
    <source>
        <dbReference type="SAM" id="SignalP"/>
    </source>
</evidence>